<protein>
    <submittedName>
        <fullName evidence="1">Uncharacterized protein</fullName>
    </submittedName>
</protein>
<evidence type="ECO:0000313" key="1">
    <source>
        <dbReference type="EMBL" id="KAF6158635.1"/>
    </source>
</evidence>
<dbReference type="EMBL" id="JACGCM010001219">
    <property type="protein sequence ID" value="KAF6158635.1"/>
    <property type="molecule type" value="Genomic_DNA"/>
</dbReference>
<sequence length="71" mass="8480">MVLLEKALTQSFKLGFIFWIQFFDKIKELAGLFEERDYHVTMQIFPFPLVFLSRSNHRVPRRGLPLDYGKC</sequence>
<reference evidence="1 2" key="1">
    <citation type="journal article" date="2020" name="IScience">
        <title>Genome Sequencing of the Endangered Kingdonia uniflora (Circaeasteraceae, Ranunculales) Reveals Potential Mechanisms of Evolutionary Specialization.</title>
        <authorList>
            <person name="Sun Y."/>
            <person name="Deng T."/>
            <person name="Zhang A."/>
            <person name="Moore M.J."/>
            <person name="Landis J.B."/>
            <person name="Lin N."/>
            <person name="Zhang H."/>
            <person name="Zhang X."/>
            <person name="Huang J."/>
            <person name="Zhang X."/>
            <person name="Sun H."/>
            <person name="Wang H."/>
        </authorList>
    </citation>
    <scope>NUCLEOTIDE SEQUENCE [LARGE SCALE GENOMIC DNA]</scope>
    <source>
        <strain evidence="1">TB1705</strain>
        <tissue evidence="1">Leaf</tissue>
    </source>
</reference>
<dbReference type="Proteomes" id="UP000541444">
    <property type="component" value="Unassembled WGS sequence"/>
</dbReference>
<evidence type="ECO:0000313" key="2">
    <source>
        <dbReference type="Proteomes" id="UP000541444"/>
    </source>
</evidence>
<name>A0A7J7MUQ4_9MAGN</name>
<dbReference type="OrthoDB" id="20381at2759"/>
<organism evidence="1 2">
    <name type="scientific">Kingdonia uniflora</name>
    <dbReference type="NCBI Taxonomy" id="39325"/>
    <lineage>
        <taxon>Eukaryota</taxon>
        <taxon>Viridiplantae</taxon>
        <taxon>Streptophyta</taxon>
        <taxon>Embryophyta</taxon>
        <taxon>Tracheophyta</taxon>
        <taxon>Spermatophyta</taxon>
        <taxon>Magnoliopsida</taxon>
        <taxon>Ranunculales</taxon>
        <taxon>Circaeasteraceae</taxon>
        <taxon>Kingdonia</taxon>
    </lineage>
</organism>
<dbReference type="AlphaFoldDB" id="A0A7J7MUQ4"/>
<gene>
    <name evidence="1" type="ORF">GIB67_040149</name>
</gene>
<accession>A0A7J7MUQ4</accession>
<proteinExistence type="predicted"/>
<keyword evidence="2" id="KW-1185">Reference proteome</keyword>
<comment type="caution">
    <text evidence="1">The sequence shown here is derived from an EMBL/GenBank/DDBJ whole genome shotgun (WGS) entry which is preliminary data.</text>
</comment>